<dbReference type="AlphaFoldDB" id="A0A419EZQ4"/>
<reference evidence="2 3" key="1">
    <citation type="journal article" date="2017" name="ISME J.">
        <title>Energy and carbon metabolisms in a deep terrestrial subsurface fluid microbial community.</title>
        <authorList>
            <person name="Momper L."/>
            <person name="Jungbluth S.P."/>
            <person name="Lee M.D."/>
            <person name="Amend J.P."/>
        </authorList>
    </citation>
    <scope>NUCLEOTIDE SEQUENCE [LARGE SCALE GENOMIC DNA]</scope>
    <source>
        <strain evidence="2">SURF_17</strain>
    </source>
</reference>
<feature type="domain" description="UVR" evidence="1">
    <location>
        <begin position="195"/>
        <end position="221"/>
    </location>
</feature>
<accession>A0A419EZQ4</accession>
<sequence length="228" mass="26770">MEHSKKIRVVTQRGTFYLEVDGRPDGADPVLPKFLRKKANISCEGFNAFSLDDSEVQQLSEEAFLYRLRREYFFKASDYARAIRDVNIGIQIIELITTHASNPELSSFFLQFRPDQEIFRRTAEAKLAIKQKDYSLARQRIELAGAFLREFTRIHNEAFPQTWLEKRLQQLKKVYDEIGETWENDLSPLRNSPISLEEQLRNAIAAEEYERAAVLRDMIRNRRARKNP</sequence>
<evidence type="ECO:0000259" key="1">
    <source>
        <dbReference type="Pfam" id="PF02151"/>
    </source>
</evidence>
<protein>
    <recommendedName>
        <fullName evidence="1">UVR domain-containing protein</fullName>
    </recommendedName>
</protein>
<dbReference type="EMBL" id="QZKI01000063">
    <property type="protein sequence ID" value="RJP70939.1"/>
    <property type="molecule type" value="Genomic_DNA"/>
</dbReference>
<evidence type="ECO:0000313" key="3">
    <source>
        <dbReference type="Proteomes" id="UP000285961"/>
    </source>
</evidence>
<dbReference type="InterPro" id="IPR001943">
    <property type="entry name" value="UVR_dom"/>
</dbReference>
<comment type="caution">
    <text evidence="2">The sequence shown here is derived from an EMBL/GenBank/DDBJ whole genome shotgun (WGS) entry which is preliminary data.</text>
</comment>
<name>A0A419EZQ4_9BACT</name>
<dbReference type="Proteomes" id="UP000285961">
    <property type="component" value="Unassembled WGS sequence"/>
</dbReference>
<evidence type="ECO:0000313" key="2">
    <source>
        <dbReference type="EMBL" id="RJP70939.1"/>
    </source>
</evidence>
<dbReference type="Pfam" id="PF02151">
    <property type="entry name" value="UVR"/>
    <property type="match status" value="1"/>
</dbReference>
<proteinExistence type="predicted"/>
<gene>
    <name evidence="2" type="ORF">C4532_08380</name>
</gene>
<organism evidence="2 3">
    <name type="scientific">Candidatus Abyssobacteria bacterium SURF_17</name>
    <dbReference type="NCBI Taxonomy" id="2093361"/>
    <lineage>
        <taxon>Bacteria</taxon>
        <taxon>Pseudomonadati</taxon>
        <taxon>Candidatus Hydrogenedentota</taxon>
        <taxon>Candidatus Abyssobacteria</taxon>
    </lineage>
</organism>